<dbReference type="InterPro" id="IPR058707">
    <property type="entry name" value="AHC1_N"/>
</dbReference>
<dbReference type="InterPro" id="IPR058706">
    <property type="entry name" value="zf-C2H2_AHC1-like"/>
</dbReference>
<feature type="region of interest" description="Disordered" evidence="1">
    <location>
        <begin position="1"/>
        <end position="35"/>
    </location>
</feature>
<dbReference type="Pfam" id="PF25910">
    <property type="entry name" value="AHC1_N"/>
    <property type="match status" value="1"/>
</dbReference>
<evidence type="ECO:0000259" key="2">
    <source>
        <dbReference type="Pfam" id="PF25909"/>
    </source>
</evidence>
<feature type="compositionally biased region" description="Basic residues" evidence="1">
    <location>
        <begin position="559"/>
        <end position="572"/>
    </location>
</feature>
<evidence type="ECO:0000259" key="3">
    <source>
        <dbReference type="Pfam" id="PF25910"/>
    </source>
</evidence>
<sequence length="572" mass="63678">MTVVSNLRSRQSNGGKNTVPTSSNEPRLEPEVSDAPQVLFMDTHDLRNRAGHVSPSYYQVATPKSPHELSLMDEAEETHTGPSHHHEHSESEESERLKYETAKREILENLNLHIMLNNNDHTDLVSELGRVEAQMRVLEHMHRDPQLLKHVEQHQEQLYARHREQFLRRKEKEASRASLDGLDPLDSALSGGDGSGGSGGGGHNGFFYHTRSKSAHNLNFAHECGTSAVQAQSRLRPVSNKSEGSRLPDGKGPRTQDHTMASNACSSGSELDPVRSSLLNQHQKRNYSSSCLTSKSGIVGSNEKNEPIFKRPDGILVIIACSFCERSGFTSAQGIVNHVRLKHATSYPSQPLAVLKNQQVLPEDRQTPEIIAQFKDLSLDPQHDYLPHVINIQTSVNPVGHRDRRTGSRELSPRTASPDENQRPNIAKKSTKHLKKLYQSDDFKEIVDYVNESQKDLDCILKQASEAEDLQDSGSDDEVGAKQIVSNNSTANGDDNNPTADAVAPQSRSETPTERKRSGSAAADTSRKRFKAAEKKVRPDAIALMKIPEQDKRSSHYNLRAKSKLRGHNRYE</sequence>
<name>A0A1G4KFW7_9SACH</name>
<dbReference type="Proteomes" id="UP000191144">
    <property type="component" value="Chromosome H"/>
</dbReference>
<dbReference type="Pfam" id="PF25911">
    <property type="entry name" value="AHC1_C"/>
    <property type="match status" value="1"/>
</dbReference>
<evidence type="ECO:0000313" key="6">
    <source>
        <dbReference type="Proteomes" id="UP000191144"/>
    </source>
</evidence>
<feature type="domain" description="AHC1 C-terminal" evidence="4">
    <location>
        <begin position="433"/>
        <end position="457"/>
    </location>
</feature>
<dbReference type="InterPro" id="IPR058708">
    <property type="entry name" value="AHC1_C"/>
</dbReference>
<protein>
    <submittedName>
        <fullName evidence="5">LAME_0H10748g1_1</fullName>
    </submittedName>
</protein>
<accession>A0A1G4KFW7</accession>
<dbReference type="AlphaFoldDB" id="A0A1G4KFW7"/>
<evidence type="ECO:0000313" key="5">
    <source>
        <dbReference type="EMBL" id="SCV03478.1"/>
    </source>
</evidence>
<feature type="compositionally biased region" description="Basic and acidic residues" evidence="1">
    <location>
        <begin position="87"/>
        <end position="98"/>
    </location>
</feature>
<feature type="region of interest" description="Disordered" evidence="1">
    <location>
        <begin position="74"/>
        <end position="98"/>
    </location>
</feature>
<feature type="region of interest" description="Disordered" evidence="1">
    <location>
        <begin position="230"/>
        <end position="273"/>
    </location>
</feature>
<gene>
    <name evidence="5" type="ORF">LAME_0H10748G</name>
</gene>
<feature type="compositionally biased region" description="Basic and acidic residues" evidence="1">
    <location>
        <begin position="525"/>
        <end position="539"/>
    </location>
</feature>
<organism evidence="5 6">
    <name type="scientific">Lachancea meyersii CBS 8951</name>
    <dbReference type="NCBI Taxonomy" id="1266667"/>
    <lineage>
        <taxon>Eukaryota</taxon>
        <taxon>Fungi</taxon>
        <taxon>Dikarya</taxon>
        <taxon>Ascomycota</taxon>
        <taxon>Saccharomycotina</taxon>
        <taxon>Saccharomycetes</taxon>
        <taxon>Saccharomycetales</taxon>
        <taxon>Saccharomycetaceae</taxon>
        <taxon>Lachancea</taxon>
    </lineage>
</organism>
<dbReference type="Pfam" id="PF25909">
    <property type="entry name" value="zf-C2H2_AHC1"/>
    <property type="match status" value="1"/>
</dbReference>
<feature type="compositionally biased region" description="Polar residues" evidence="1">
    <location>
        <begin position="258"/>
        <end position="269"/>
    </location>
</feature>
<feature type="region of interest" description="Disordered" evidence="1">
    <location>
        <begin position="486"/>
        <end position="572"/>
    </location>
</feature>
<dbReference type="EMBL" id="LT598480">
    <property type="protein sequence ID" value="SCV03478.1"/>
    <property type="molecule type" value="Genomic_DNA"/>
</dbReference>
<feature type="domain" description="AHC1 N-terminal" evidence="3">
    <location>
        <begin position="88"/>
        <end position="166"/>
    </location>
</feature>
<feature type="compositionally biased region" description="Polar residues" evidence="1">
    <location>
        <begin position="486"/>
        <end position="499"/>
    </location>
</feature>
<feature type="compositionally biased region" description="Low complexity" evidence="1">
    <location>
        <begin position="178"/>
        <end position="190"/>
    </location>
</feature>
<feature type="domain" description="AHC1-like C2H2 zinc-finger" evidence="2">
    <location>
        <begin position="298"/>
        <end position="392"/>
    </location>
</feature>
<dbReference type="OrthoDB" id="5355528at2759"/>
<feature type="region of interest" description="Disordered" evidence="1">
    <location>
        <begin position="169"/>
        <end position="197"/>
    </location>
</feature>
<proteinExistence type="predicted"/>
<reference evidence="6" key="1">
    <citation type="submission" date="2016-03" db="EMBL/GenBank/DDBJ databases">
        <authorList>
            <person name="Devillers Hugo."/>
        </authorList>
    </citation>
    <scope>NUCLEOTIDE SEQUENCE [LARGE SCALE GENOMIC DNA]</scope>
</reference>
<keyword evidence="6" id="KW-1185">Reference proteome</keyword>
<feature type="compositionally biased region" description="Basic and acidic residues" evidence="1">
    <location>
        <begin position="243"/>
        <end position="257"/>
    </location>
</feature>
<feature type="region of interest" description="Disordered" evidence="1">
    <location>
        <begin position="396"/>
        <end position="433"/>
    </location>
</feature>
<evidence type="ECO:0000256" key="1">
    <source>
        <dbReference type="SAM" id="MobiDB-lite"/>
    </source>
</evidence>
<feature type="compositionally biased region" description="Polar residues" evidence="1">
    <location>
        <begin position="1"/>
        <end position="25"/>
    </location>
</feature>
<evidence type="ECO:0000259" key="4">
    <source>
        <dbReference type="Pfam" id="PF25911"/>
    </source>
</evidence>